<dbReference type="AlphaFoldDB" id="A0AAV4RNT7"/>
<evidence type="ECO:0000313" key="2">
    <source>
        <dbReference type="Proteomes" id="UP001054945"/>
    </source>
</evidence>
<accession>A0AAV4RNT7</accession>
<evidence type="ECO:0000313" key="1">
    <source>
        <dbReference type="EMBL" id="GIY22606.1"/>
    </source>
</evidence>
<organism evidence="1 2">
    <name type="scientific">Caerostris extrusa</name>
    <name type="common">Bark spider</name>
    <name type="synonym">Caerostris bankana</name>
    <dbReference type="NCBI Taxonomy" id="172846"/>
    <lineage>
        <taxon>Eukaryota</taxon>
        <taxon>Metazoa</taxon>
        <taxon>Ecdysozoa</taxon>
        <taxon>Arthropoda</taxon>
        <taxon>Chelicerata</taxon>
        <taxon>Arachnida</taxon>
        <taxon>Araneae</taxon>
        <taxon>Araneomorphae</taxon>
        <taxon>Entelegynae</taxon>
        <taxon>Araneoidea</taxon>
        <taxon>Araneidae</taxon>
        <taxon>Caerostris</taxon>
    </lineage>
</organism>
<sequence length="103" mass="11915">MTRHALLLDSKSITTEHKFLNLITALLGDCRLSRILICFHYHHGLGIDTGAPTDIFTHSNSAELHSVHHKTGIFARVFFEIKGHNRWLISTGHRDKFLHYLEW</sequence>
<dbReference type="EMBL" id="BPLR01008172">
    <property type="protein sequence ID" value="GIY22606.1"/>
    <property type="molecule type" value="Genomic_DNA"/>
</dbReference>
<proteinExistence type="predicted"/>
<dbReference type="Proteomes" id="UP001054945">
    <property type="component" value="Unassembled WGS sequence"/>
</dbReference>
<name>A0AAV4RNT7_CAEEX</name>
<comment type="caution">
    <text evidence="1">The sequence shown here is derived from an EMBL/GenBank/DDBJ whole genome shotgun (WGS) entry which is preliminary data.</text>
</comment>
<reference evidence="1 2" key="1">
    <citation type="submission" date="2021-06" db="EMBL/GenBank/DDBJ databases">
        <title>Caerostris extrusa draft genome.</title>
        <authorList>
            <person name="Kono N."/>
            <person name="Arakawa K."/>
        </authorList>
    </citation>
    <scope>NUCLEOTIDE SEQUENCE [LARGE SCALE GENOMIC DNA]</scope>
</reference>
<keyword evidence="2" id="KW-1185">Reference proteome</keyword>
<protein>
    <submittedName>
        <fullName evidence="1">Uncharacterized protein</fullName>
    </submittedName>
</protein>
<gene>
    <name evidence="1" type="ORF">CEXT_10381</name>
</gene>